<accession>A0A9W9XNJ0</accession>
<organism evidence="1 2">
    <name type="scientific">Penicillium fimorum</name>
    <dbReference type="NCBI Taxonomy" id="1882269"/>
    <lineage>
        <taxon>Eukaryota</taxon>
        <taxon>Fungi</taxon>
        <taxon>Dikarya</taxon>
        <taxon>Ascomycota</taxon>
        <taxon>Pezizomycotina</taxon>
        <taxon>Eurotiomycetes</taxon>
        <taxon>Eurotiomycetidae</taxon>
        <taxon>Eurotiales</taxon>
        <taxon>Aspergillaceae</taxon>
        <taxon>Penicillium</taxon>
    </lineage>
</organism>
<protein>
    <submittedName>
        <fullName evidence="1">Uncharacterized protein</fullName>
    </submittedName>
</protein>
<comment type="caution">
    <text evidence="1">The sequence shown here is derived from an EMBL/GenBank/DDBJ whole genome shotgun (WGS) entry which is preliminary data.</text>
</comment>
<dbReference type="OrthoDB" id="4368687at2759"/>
<reference evidence="1" key="1">
    <citation type="submission" date="2022-12" db="EMBL/GenBank/DDBJ databases">
        <authorList>
            <person name="Petersen C."/>
        </authorList>
    </citation>
    <scope>NUCLEOTIDE SEQUENCE</scope>
    <source>
        <strain evidence="1">IBT 29495</strain>
    </source>
</reference>
<sequence length="81" mass="9479">MKRSLTNGQMFEHRSWTSTKLILYPLDAIVENQQATRYVVNFMHRKGLLQQFQHVGLEDDEDNDELIGLMTMFLGVENDGY</sequence>
<name>A0A9W9XNJ0_9EURO</name>
<dbReference type="Proteomes" id="UP001149954">
    <property type="component" value="Unassembled WGS sequence"/>
</dbReference>
<dbReference type="AlphaFoldDB" id="A0A9W9XNJ0"/>
<evidence type="ECO:0000313" key="2">
    <source>
        <dbReference type="Proteomes" id="UP001149954"/>
    </source>
</evidence>
<dbReference type="EMBL" id="JAPWDS010000005">
    <property type="protein sequence ID" value="KAJ5496277.1"/>
    <property type="molecule type" value="Genomic_DNA"/>
</dbReference>
<proteinExistence type="predicted"/>
<reference evidence="1" key="2">
    <citation type="journal article" date="2023" name="IMA Fungus">
        <title>Comparative genomic study of the Penicillium genus elucidates a diverse pangenome and 15 lateral gene transfer events.</title>
        <authorList>
            <person name="Petersen C."/>
            <person name="Sorensen T."/>
            <person name="Nielsen M.R."/>
            <person name="Sondergaard T.E."/>
            <person name="Sorensen J.L."/>
            <person name="Fitzpatrick D.A."/>
            <person name="Frisvad J.C."/>
            <person name="Nielsen K.L."/>
        </authorList>
    </citation>
    <scope>NUCLEOTIDE SEQUENCE</scope>
    <source>
        <strain evidence="1">IBT 29495</strain>
    </source>
</reference>
<evidence type="ECO:0000313" key="1">
    <source>
        <dbReference type="EMBL" id="KAJ5496277.1"/>
    </source>
</evidence>
<keyword evidence="2" id="KW-1185">Reference proteome</keyword>
<gene>
    <name evidence="1" type="ORF">N7463_008264</name>
</gene>